<feature type="compositionally biased region" description="Low complexity" evidence="1">
    <location>
        <begin position="141"/>
        <end position="160"/>
    </location>
</feature>
<dbReference type="EMBL" id="CAACVG010006778">
    <property type="protein sequence ID" value="VEN41607.1"/>
    <property type="molecule type" value="Genomic_DNA"/>
</dbReference>
<gene>
    <name evidence="2" type="ORF">CALMAC_LOCUS5367</name>
</gene>
<feature type="region of interest" description="Disordered" evidence="1">
    <location>
        <begin position="333"/>
        <end position="352"/>
    </location>
</feature>
<organism evidence="2 3">
    <name type="scientific">Callosobruchus maculatus</name>
    <name type="common">Southern cowpea weevil</name>
    <name type="synonym">Pulse bruchid</name>
    <dbReference type="NCBI Taxonomy" id="64391"/>
    <lineage>
        <taxon>Eukaryota</taxon>
        <taxon>Metazoa</taxon>
        <taxon>Ecdysozoa</taxon>
        <taxon>Arthropoda</taxon>
        <taxon>Hexapoda</taxon>
        <taxon>Insecta</taxon>
        <taxon>Pterygota</taxon>
        <taxon>Neoptera</taxon>
        <taxon>Endopterygota</taxon>
        <taxon>Coleoptera</taxon>
        <taxon>Polyphaga</taxon>
        <taxon>Cucujiformia</taxon>
        <taxon>Chrysomeloidea</taxon>
        <taxon>Chrysomelidae</taxon>
        <taxon>Bruchinae</taxon>
        <taxon>Bruchini</taxon>
        <taxon>Callosobruchus</taxon>
    </lineage>
</organism>
<reference evidence="2 3" key="1">
    <citation type="submission" date="2019-01" db="EMBL/GenBank/DDBJ databases">
        <authorList>
            <person name="Sayadi A."/>
        </authorList>
    </citation>
    <scope>NUCLEOTIDE SEQUENCE [LARGE SCALE GENOMIC DNA]</scope>
</reference>
<dbReference type="OrthoDB" id="7853844at2759"/>
<name>A0A653C109_CALMS</name>
<dbReference type="Gene3D" id="2.130.10.10">
    <property type="entry name" value="YVTN repeat-like/Quinoprotein amine dehydrogenase"/>
    <property type="match status" value="1"/>
</dbReference>
<evidence type="ECO:0000256" key="1">
    <source>
        <dbReference type="SAM" id="MobiDB-lite"/>
    </source>
</evidence>
<dbReference type="InterPro" id="IPR015943">
    <property type="entry name" value="WD40/YVTN_repeat-like_dom_sf"/>
</dbReference>
<accession>A0A653C109</accession>
<feature type="region of interest" description="Disordered" evidence="1">
    <location>
        <begin position="134"/>
        <end position="170"/>
    </location>
</feature>
<protein>
    <submittedName>
        <fullName evidence="2">Uncharacterized protein</fullName>
    </submittedName>
</protein>
<feature type="region of interest" description="Disordered" evidence="1">
    <location>
        <begin position="676"/>
        <end position="701"/>
    </location>
</feature>
<feature type="region of interest" description="Disordered" evidence="1">
    <location>
        <begin position="444"/>
        <end position="473"/>
    </location>
</feature>
<keyword evidence="3" id="KW-1185">Reference proteome</keyword>
<dbReference type="Proteomes" id="UP000410492">
    <property type="component" value="Unassembled WGS sequence"/>
</dbReference>
<evidence type="ECO:0000313" key="3">
    <source>
        <dbReference type="Proteomes" id="UP000410492"/>
    </source>
</evidence>
<dbReference type="SUPFAM" id="SSF50978">
    <property type="entry name" value="WD40 repeat-like"/>
    <property type="match status" value="1"/>
</dbReference>
<sequence length="1154" mass="130367">MDTPITISSTTSSEKKSPHNESVLFLDCITPDRVPVSWEKGTVSTSTPFSGVGKVRKWMGDIEAIKHSDVESDTDHLCLSPGCVDIPDTGKSDNKSLILMRCDFNKTVPQPQKKCFDTIQKFDHSTYLQYLSKKNSNKTQKSLSPSPKNSSKTTKNSSKSQISETKNVAMKRSVLLKQSPDKSNFCGYSSPVDKKFSIDRDSYPTPTTKQLGDGMMEEATTEVAEVPMSPESRKRELCSYLKLMDPADKKEILILQNRRSTRVRNLAAMQEKRQLEKQIMSSKEVAAPKLPAPPKEIKIIREFNLSDVLLKQPKPKDFKTNSFKDHGSKIAAPLEKHRSSKEERVSHIATKDASTEPQEKFELLKSFKELNIELEKFMKKVLPPDERCTFCFPFPPKEMTEKVADFDVLMSALVPKYRKTCRLKGLKLHSSENATAKVNKENLKNKTKDAKQKVSNPKQENNNKLGYTPNSINQMKPKQTQIVPKTKLRPNILRKKNSERVNNLRSKKDLTNVPFKKLMPRLRTEAWRIMKKRGARDDSSQTGNNGVRKVVVNKQLKEENRHVEIAVVKPSVSNINLDLENLMDDMVHFNNLTEEHKRCLIESRIFSADTCRLSKPETGTSGPLNSSTDVLSPFSGFSKTDAKDAEKISEVCQSTALKEKRKSVDAQKAPQECVANGLTLESDRTISDTEPDGDASMPEHDYAELPDPGSVNDEEEIDVETVPSINLPVDSLAVDTRGILPEPKNGETYEIVPFTRPSGSKSLLKSLQLYKRKSDSVPIEQNGTQDWDSDSGSVKMKAAKKQSHSITISKENGQILKAFYVDYNLVICQESCVSFWMQTSLGHVLGSQNMWIPRGRAQRITLNQHQCIQKESMEMVVSTETTVAYVELWTKEHQSEIRQGPVADVFATVYFWKQRQKGLEKKVLQLENINGFADDVQYSVMKCLPKIVVSWHCASDDTLPRRTVIHCYHMAADYQTVSNIQIIEPVQHYVSSLHNIEDCENLIMGCGENKITLWNVEHGYKIATIELSEIKTPLSTLWVKCDRGFLFALQQCVDRELRLVAINGMNNSWKKLASYCPPAGFDRLKGVCIENGMLLSFYDKGVLCWNAETGEPVEEIPLETELIPSGKYVIFLEDTRVIVKHVMTHLMSISTDDT</sequence>
<evidence type="ECO:0000313" key="2">
    <source>
        <dbReference type="EMBL" id="VEN41607.1"/>
    </source>
</evidence>
<dbReference type="AlphaFoldDB" id="A0A653C109"/>
<feature type="compositionally biased region" description="Polar residues" evidence="1">
    <location>
        <begin position="453"/>
        <end position="473"/>
    </location>
</feature>
<proteinExistence type="predicted"/>
<dbReference type="InterPro" id="IPR036322">
    <property type="entry name" value="WD40_repeat_dom_sf"/>
</dbReference>